<protein>
    <submittedName>
        <fullName evidence="1">2-dehydro-3-deoxygalactonokinase</fullName>
    </submittedName>
</protein>
<keyword evidence="2" id="KW-1185">Reference proteome</keyword>
<dbReference type="InterPro" id="IPR007729">
    <property type="entry name" value="DGOK"/>
</dbReference>
<reference evidence="1 2" key="1">
    <citation type="submission" date="2021-07" db="EMBL/GenBank/DDBJ databases">
        <title>Stakelama flava sp. nov., a novel endophytic bacterium isolated from branch of Kandelia candel.</title>
        <authorList>
            <person name="Tuo L."/>
        </authorList>
    </citation>
    <scope>NUCLEOTIDE SEQUENCE [LARGE SCALE GENOMIC DNA]</scope>
    <source>
        <strain evidence="1 2">CBK3Z-3</strain>
    </source>
</reference>
<accession>A0ABS6XJC3</accession>
<sequence length="292" mass="30984">MTEAAFIAVDWGTTNRRAYMMSGEGTVLKTERDDRGLTAVEPGRFGEEAAAIRQRFGDLPILCAGMVGSVRGWADAGYRPCPVTIDDLARQLCWVEPGRTAIVSGASHVDGQRGDVMRGEEVQLLGAVAAGLAPADSLLCQPGTHCKWAYMAGGRLERFRTTVTGELFALLRRHSLLADYLGGDVRPGAAFDAGLAAADEGALLGNLFGERASALLDLRDKADIAAHASGLLIGTDVREQRLTPGQNVQVLADPGLGDLYCAAIRYFGANAERIDSHAAFAAGIARIWSLAR</sequence>
<gene>
    <name evidence="1" type="ORF">KY084_05340</name>
</gene>
<dbReference type="RefSeq" id="WP_219237420.1">
    <property type="nucleotide sequence ID" value="NZ_JAHWZX010000004.1"/>
</dbReference>
<proteinExistence type="predicted"/>
<evidence type="ECO:0000313" key="2">
    <source>
        <dbReference type="Proteomes" id="UP001197214"/>
    </source>
</evidence>
<evidence type="ECO:0000313" key="1">
    <source>
        <dbReference type="EMBL" id="MBW4330295.1"/>
    </source>
</evidence>
<dbReference type="Pfam" id="PF05035">
    <property type="entry name" value="DGOK"/>
    <property type="match status" value="1"/>
</dbReference>
<dbReference type="EMBL" id="JAHWZX010000004">
    <property type="protein sequence ID" value="MBW4330295.1"/>
    <property type="molecule type" value="Genomic_DNA"/>
</dbReference>
<organism evidence="1 2">
    <name type="scientific">Stakelama flava</name>
    <dbReference type="NCBI Taxonomy" id="2860338"/>
    <lineage>
        <taxon>Bacteria</taxon>
        <taxon>Pseudomonadati</taxon>
        <taxon>Pseudomonadota</taxon>
        <taxon>Alphaproteobacteria</taxon>
        <taxon>Sphingomonadales</taxon>
        <taxon>Sphingomonadaceae</taxon>
        <taxon>Stakelama</taxon>
    </lineage>
</organism>
<name>A0ABS6XJC3_9SPHN</name>
<dbReference type="Proteomes" id="UP001197214">
    <property type="component" value="Unassembled WGS sequence"/>
</dbReference>
<comment type="caution">
    <text evidence="1">The sequence shown here is derived from an EMBL/GenBank/DDBJ whole genome shotgun (WGS) entry which is preliminary data.</text>
</comment>